<dbReference type="OrthoDB" id="2206543at2759"/>
<feature type="region of interest" description="Disordered" evidence="1">
    <location>
        <begin position="1"/>
        <end position="22"/>
    </location>
</feature>
<protein>
    <submittedName>
        <fullName evidence="2">Uncharacterized protein</fullName>
    </submittedName>
</protein>
<gene>
    <name evidence="2" type="ORF">IWQ62_002199</name>
</gene>
<organism evidence="2 3">
    <name type="scientific">Dispira parvispora</name>
    <dbReference type="NCBI Taxonomy" id="1520584"/>
    <lineage>
        <taxon>Eukaryota</taxon>
        <taxon>Fungi</taxon>
        <taxon>Fungi incertae sedis</taxon>
        <taxon>Zoopagomycota</taxon>
        <taxon>Kickxellomycotina</taxon>
        <taxon>Dimargaritomycetes</taxon>
        <taxon>Dimargaritales</taxon>
        <taxon>Dimargaritaceae</taxon>
        <taxon>Dispira</taxon>
    </lineage>
</organism>
<evidence type="ECO:0000256" key="1">
    <source>
        <dbReference type="SAM" id="MobiDB-lite"/>
    </source>
</evidence>
<comment type="caution">
    <text evidence="2">The sequence shown here is derived from an EMBL/GenBank/DDBJ whole genome shotgun (WGS) entry which is preliminary data.</text>
</comment>
<dbReference type="EMBL" id="JANBPY010000435">
    <property type="protein sequence ID" value="KAJ1966870.1"/>
    <property type="molecule type" value="Genomic_DNA"/>
</dbReference>
<name>A0A9W8E435_9FUNG</name>
<keyword evidence="3" id="KW-1185">Reference proteome</keyword>
<evidence type="ECO:0000313" key="3">
    <source>
        <dbReference type="Proteomes" id="UP001150925"/>
    </source>
</evidence>
<dbReference type="Proteomes" id="UP001150925">
    <property type="component" value="Unassembled WGS sequence"/>
</dbReference>
<dbReference type="AlphaFoldDB" id="A0A9W8E435"/>
<proteinExistence type="predicted"/>
<feature type="region of interest" description="Disordered" evidence="1">
    <location>
        <begin position="73"/>
        <end position="98"/>
    </location>
</feature>
<sequence>MERFAAMEEQISSLKSKNQDLERENAALRARLAEASVSPAAPTGAPAGAPAGVPAAPAALPAAQGTAASMWSTVAARAPKAPKSSPKTPKVKKASPKHREAIVRGFNEVTGPTGYTTVYINRSRRFTKTEVRRNLRLLGAEPRRIIDVSFPARNIIGLLIHRGFQEEFEQLLSTAKVSVIKNFDPLDPVHVADPKYKSLDVSSRSDVALRLQNQRSILSLQYLAKYRAPLFAPVAREYLNQGWISEEDLPSLAPRNALASWDDVDSFSVSSLAAGPTDTEMLEDY</sequence>
<evidence type="ECO:0000313" key="2">
    <source>
        <dbReference type="EMBL" id="KAJ1966870.1"/>
    </source>
</evidence>
<accession>A0A9W8E435</accession>
<feature type="compositionally biased region" description="Low complexity" evidence="1">
    <location>
        <begin position="75"/>
        <end position="88"/>
    </location>
</feature>
<reference evidence="2" key="1">
    <citation type="submission" date="2022-07" db="EMBL/GenBank/DDBJ databases">
        <title>Phylogenomic reconstructions and comparative analyses of Kickxellomycotina fungi.</title>
        <authorList>
            <person name="Reynolds N.K."/>
            <person name="Stajich J.E."/>
            <person name="Barry K."/>
            <person name="Grigoriev I.V."/>
            <person name="Crous P."/>
            <person name="Smith M.E."/>
        </authorList>
    </citation>
    <scope>NUCLEOTIDE SEQUENCE</scope>
    <source>
        <strain evidence="2">RSA 1196</strain>
    </source>
</reference>